<name>A0A2T4AYT4_9HYPO</name>
<evidence type="ECO:0000256" key="4">
    <source>
        <dbReference type="ARBA" id="ARBA00022691"/>
    </source>
</evidence>
<evidence type="ECO:0000259" key="5">
    <source>
        <dbReference type="Pfam" id="PF13847"/>
    </source>
</evidence>
<sequence length="262" mass="28914">WDKLYATELTNHAANPSDTGTNWFDDSNAEGRIVAFLGGLLDDDDNEEILGGRKEKLEQETAAVLDLGCGNGELLFALRDDGWEGTMLGVDYSAQSVELARRIGATRDAVDAEEEKEAQEAEARGRGVPPVNFLEWNLLTGPLTPSDPSSPLHYAPSPETLFDIVLDKGTFDAISLSAAASDDDPQETHPCEIYRQRLLQLLNPRGGIFLVTSCNWTEKELRGWFEDDRDGELRVVGRVEYPTFTFGGQKGQTISTLCFRRG</sequence>
<feature type="non-terminal residue" evidence="6">
    <location>
        <position position="1"/>
    </location>
</feature>
<keyword evidence="7" id="KW-1185">Reference proteome</keyword>
<dbReference type="InterPro" id="IPR025714">
    <property type="entry name" value="Methyltranfer_dom"/>
</dbReference>
<keyword evidence="3" id="KW-0808">Transferase</keyword>
<dbReference type="CDD" id="cd02440">
    <property type="entry name" value="AdoMet_MTases"/>
    <property type="match status" value="1"/>
</dbReference>
<dbReference type="GeneID" id="36601161"/>
<keyword evidence="2" id="KW-0489">Methyltransferase</keyword>
<gene>
    <name evidence="6" type="ORF">BBK36DRAFT_1136622</name>
</gene>
<dbReference type="AlphaFoldDB" id="A0A2T4AYT4"/>
<keyword evidence="1" id="KW-0963">Cytoplasm</keyword>
<accession>A0A2T4AYT4</accession>
<dbReference type="PANTHER" id="PTHR12843">
    <property type="entry name" value="PROTEIN-LYSINE N-METHYLTRANSFERASE METTL10"/>
    <property type="match status" value="1"/>
</dbReference>
<protein>
    <recommendedName>
        <fullName evidence="5">Methyltransferase domain-containing protein</fullName>
    </recommendedName>
</protein>
<feature type="domain" description="Methyltransferase" evidence="5">
    <location>
        <begin position="62"/>
        <end position="103"/>
    </location>
</feature>
<organism evidence="6 7">
    <name type="scientific">Trichoderma citrinoviride</name>
    <dbReference type="NCBI Taxonomy" id="58853"/>
    <lineage>
        <taxon>Eukaryota</taxon>
        <taxon>Fungi</taxon>
        <taxon>Dikarya</taxon>
        <taxon>Ascomycota</taxon>
        <taxon>Pezizomycotina</taxon>
        <taxon>Sordariomycetes</taxon>
        <taxon>Hypocreomycetidae</taxon>
        <taxon>Hypocreales</taxon>
        <taxon>Hypocreaceae</taxon>
        <taxon>Trichoderma</taxon>
    </lineage>
</organism>
<evidence type="ECO:0000256" key="1">
    <source>
        <dbReference type="ARBA" id="ARBA00022490"/>
    </source>
</evidence>
<evidence type="ECO:0000313" key="7">
    <source>
        <dbReference type="Proteomes" id="UP000241546"/>
    </source>
</evidence>
<dbReference type="GO" id="GO:0016279">
    <property type="term" value="F:protein-lysine N-methyltransferase activity"/>
    <property type="evidence" value="ECO:0007669"/>
    <property type="project" value="TreeGrafter"/>
</dbReference>
<dbReference type="RefSeq" id="XP_024745552.1">
    <property type="nucleotide sequence ID" value="XM_024893043.1"/>
</dbReference>
<reference evidence="7" key="1">
    <citation type="submission" date="2016-07" db="EMBL/GenBank/DDBJ databases">
        <title>Multiple horizontal gene transfer events from other fungi enriched the ability of initially mycotrophic Trichoderma (Ascomycota) to feed on dead plant biomass.</title>
        <authorList>
            <consortium name="DOE Joint Genome Institute"/>
            <person name="Atanasova L."/>
            <person name="Chenthamara K."/>
            <person name="Zhang J."/>
            <person name="Grujic M."/>
            <person name="Henrissat B."/>
            <person name="Kuo A."/>
            <person name="Aerts A."/>
            <person name="Salamov A."/>
            <person name="Lipzen A."/>
            <person name="Labutti K."/>
            <person name="Barry K."/>
            <person name="Miao Y."/>
            <person name="Rahimi M.J."/>
            <person name="Shen Q."/>
            <person name="Grigoriev I.V."/>
            <person name="Kubicek C.P."/>
            <person name="Druzhinina I.S."/>
        </authorList>
    </citation>
    <scope>NUCLEOTIDE SEQUENCE [LARGE SCALE GENOMIC DNA]</scope>
    <source>
        <strain evidence="7">TUCIM 6016</strain>
    </source>
</reference>
<evidence type="ECO:0000256" key="3">
    <source>
        <dbReference type="ARBA" id="ARBA00022679"/>
    </source>
</evidence>
<evidence type="ECO:0000313" key="6">
    <source>
        <dbReference type="EMBL" id="PTB62232.1"/>
    </source>
</evidence>
<dbReference type="InterPro" id="IPR026635">
    <property type="entry name" value="Efm4/METTL10"/>
</dbReference>
<dbReference type="Proteomes" id="UP000241546">
    <property type="component" value="Unassembled WGS sequence"/>
</dbReference>
<dbReference type="InterPro" id="IPR029063">
    <property type="entry name" value="SAM-dependent_MTases_sf"/>
</dbReference>
<keyword evidence="4" id="KW-0949">S-adenosyl-L-methionine</keyword>
<dbReference type="Pfam" id="PF13847">
    <property type="entry name" value="Methyltransf_31"/>
    <property type="match status" value="1"/>
</dbReference>
<dbReference type="OrthoDB" id="10069295at2759"/>
<dbReference type="Gene3D" id="3.40.50.150">
    <property type="entry name" value="Vaccinia Virus protein VP39"/>
    <property type="match status" value="1"/>
</dbReference>
<evidence type="ECO:0000256" key="2">
    <source>
        <dbReference type="ARBA" id="ARBA00022603"/>
    </source>
</evidence>
<dbReference type="SUPFAM" id="SSF53335">
    <property type="entry name" value="S-adenosyl-L-methionine-dependent methyltransferases"/>
    <property type="match status" value="1"/>
</dbReference>
<dbReference type="GO" id="GO:0032259">
    <property type="term" value="P:methylation"/>
    <property type="evidence" value="ECO:0007669"/>
    <property type="project" value="UniProtKB-KW"/>
</dbReference>
<proteinExistence type="inferred from homology"/>
<dbReference type="GO" id="GO:0005737">
    <property type="term" value="C:cytoplasm"/>
    <property type="evidence" value="ECO:0007669"/>
    <property type="project" value="TreeGrafter"/>
</dbReference>
<dbReference type="PANTHER" id="PTHR12843:SF5">
    <property type="entry name" value="EEF1A LYSINE METHYLTRANSFERASE 2"/>
    <property type="match status" value="1"/>
</dbReference>
<dbReference type="EMBL" id="KZ680224">
    <property type="protein sequence ID" value="PTB62232.1"/>
    <property type="molecule type" value="Genomic_DNA"/>
</dbReference>
<dbReference type="HAMAP" id="MF_03188">
    <property type="entry name" value="Methyltr_EFM4"/>
    <property type="match status" value="1"/>
</dbReference>